<gene>
    <name evidence="2" type="ORF">LCGC14_1057550</name>
</gene>
<feature type="domain" description="Peptidase S74" evidence="1">
    <location>
        <begin position="810"/>
        <end position="942"/>
    </location>
</feature>
<protein>
    <recommendedName>
        <fullName evidence="1">Peptidase S74 domain-containing protein</fullName>
    </recommendedName>
</protein>
<proteinExistence type="predicted"/>
<name>A0A0F9MRQ5_9ZZZZ</name>
<dbReference type="PROSITE" id="PS51688">
    <property type="entry name" value="ICA"/>
    <property type="match status" value="1"/>
</dbReference>
<dbReference type="Pfam" id="PF13884">
    <property type="entry name" value="Peptidase_S74"/>
    <property type="match status" value="1"/>
</dbReference>
<accession>A0A0F9MRQ5</accession>
<organism evidence="2">
    <name type="scientific">marine sediment metagenome</name>
    <dbReference type="NCBI Taxonomy" id="412755"/>
    <lineage>
        <taxon>unclassified sequences</taxon>
        <taxon>metagenomes</taxon>
        <taxon>ecological metagenomes</taxon>
    </lineage>
</organism>
<reference evidence="2" key="1">
    <citation type="journal article" date="2015" name="Nature">
        <title>Complex archaea that bridge the gap between prokaryotes and eukaryotes.</title>
        <authorList>
            <person name="Spang A."/>
            <person name="Saw J.H."/>
            <person name="Jorgensen S.L."/>
            <person name="Zaremba-Niedzwiedzka K."/>
            <person name="Martijn J."/>
            <person name="Lind A.E."/>
            <person name="van Eijk R."/>
            <person name="Schleper C."/>
            <person name="Guy L."/>
            <person name="Ettema T.J."/>
        </authorList>
    </citation>
    <scope>NUCLEOTIDE SEQUENCE</scope>
</reference>
<dbReference type="InterPro" id="IPR030392">
    <property type="entry name" value="S74_ICA"/>
</dbReference>
<dbReference type="EMBL" id="LAZR01004467">
    <property type="protein sequence ID" value="KKN08349.1"/>
    <property type="molecule type" value="Genomic_DNA"/>
</dbReference>
<dbReference type="AlphaFoldDB" id="A0A0F9MRQ5"/>
<sequence>MKKFLLCMLILLMIPALVFSQDRPGIRRGNLTIYLGYIGSDSENISGVLTFIASDNDQGTIGITTADALDFVGFTGGVLVDGGALATSATIGTAIADSLDDYISATRDTSYINVVYQDFTVVRNITAGGTLEITSTSLLKDALTLGDDTLNKDGTINFVASDNDQGTVGITTADALDFVGFTGGVLVDGGALATSATIGTAIADSLDDYISATRDTSYINVVYQDFTVVRNITAGGTLEITSTSLLKDALTLGDDTLNKDGTINFVASDNDQGTVGITTADALDFVGFTGGVLVDGGALATSATIGTAIADSLDDYMSANRSATYMDTLFFDQINKDIFWFRDGADRMKLDSTSGKAEIHIDYITGAIAAGTEHSVIHINIEDDGATGGLVHGIDISDVGTGTVTVVGMGVFPGVKPLVQHTGSFATPDKALKFYTAGTPSDTTDVTTAFGSTSADSSLFNSENDAILFGAAAVFDEVEVILNTAASGGGIAPTFWYSSGSGTWTEFFPEDGSNGMRDSGIIFWVSGDLSWTTWDYNGTDQYWIRIIRTRANLTTAPIEDTFKILASTDYIWDENGDINLRNVTVAGDLLVGTAASGKIITEDINGETRLTFIASDNDTTGIVPSTADALGFTGATGGYTFDAGITATTGNITGGTNDTNASNIILYGDNASVDPTIDMYNSANNDTNEEYWRLQPNGDNFYIGTENLPTAFSLQREANTYTLNIGAADAKSGRFILWGGAGAFNSVMLMANGDNDDATEDYWTLQPAGINYYIGPVSDADALILTNGGNLTIAGSVATKATGTAWVNPSDKRIKQNIEDITNGLEILRQLNPKTYNYTTKWILNNPSLEKAKTYRGFIADDVELVIPKAVTSIDKVYRTTKREVVDAEGKVLEPEEKVLEYENIKVLDTSDINVLAISAIKELDVIVKALQYKIETLEARIEKLEE</sequence>
<evidence type="ECO:0000259" key="1">
    <source>
        <dbReference type="PROSITE" id="PS51688"/>
    </source>
</evidence>
<comment type="caution">
    <text evidence="2">The sequence shown here is derived from an EMBL/GenBank/DDBJ whole genome shotgun (WGS) entry which is preliminary data.</text>
</comment>
<evidence type="ECO:0000313" key="2">
    <source>
        <dbReference type="EMBL" id="KKN08349.1"/>
    </source>
</evidence>